<accession>A0A3B1ACL9</accession>
<sequence length="602" mass="67572">MDNTIDYISADTAQTLDGLFRARVQQSSNKIAYRRYLRDAKLWQDLTWSEMAEIVAHWQHSIESLELKAGDKIAILLRNCPEWVAIEHAALGLGLVVVPLYVDDRPDNAAYILQNADIKALFVQEVSKWQQIKEAEPSCIANIKGVIVIDDNPSFITTDPDDNIIFYANNWLSKEPAELQQRQGKPDDLATIVYTSGTTGKPKGVMLSHRNILFDAEAALKTFDLKPDQLFLSFLPLSHMFERTVGYYIPMMCDGVVAYSRSIQSLADDMITLKPNVLVAVPRIFERIYDKIYQNLKKQSPVKRMLFNRTIAIGWHRFLMQQGKVGWKPSQALWPMLNKLVACKLRQRLGGELALIASGGAALPPTVAKVFISMGLNIIQGYGLTETSPIISGNTAEKNDPSSVGMPLPGIKISTDDNNQLLVKSPANMLGYWNNETATNEIINPDGWLQTGDIVKIENEHIYITGRSKDILVLSNGEKVPPSDMESAITIHPYFEQALIIGEGRSYLSALIVLNPDTIKELAQKFKIDEKSSDDFQSRTVQSLLLKQISLQLRDFPGYAKIRRITVLLEPWTIDNGMMTPTLKIKRAIVLNNFDSQITAMY</sequence>
<dbReference type="PRINTS" id="PR00154">
    <property type="entry name" value="AMPBINDING"/>
</dbReference>
<evidence type="ECO:0000256" key="2">
    <source>
        <dbReference type="ARBA" id="ARBA00022840"/>
    </source>
</evidence>
<feature type="domain" description="AMP-dependent synthetase/ligase" evidence="3">
    <location>
        <begin position="20"/>
        <end position="433"/>
    </location>
</feature>
<evidence type="ECO:0000259" key="3">
    <source>
        <dbReference type="Pfam" id="PF00501"/>
    </source>
</evidence>
<dbReference type="Pfam" id="PF00501">
    <property type="entry name" value="AMP-binding"/>
    <property type="match status" value="1"/>
</dbReference>
<dbReference type="AlphaFoldDB" id="A0A3B1ACL9"/>
<gene>
    <name evidence="4" type="ORF">MNBD_GAMMA22-2088</name>
</gene>
<reference evidence="4" key="1">
    <citation type="submission" date="2018-06" db="EMBL/GenBank/DDBJ databases">
        <authorList>
            <person name="Zhirakovskaya E."/>
        </authorList>
    </citation>
    <scope>NUCLEOTIDE SEQUENCE</scope>
</reference>
<keyword evidence="1" id="KW-0547">Nucleotide-binding</keyword>
<dbReference type="PANTHER" id="PTHR43272:SF33">
    <property type="entry name" value="AMP-BINDING DOMAIN-CONTAINING PROTEIN-RELATED"/>
    <property type="match status" value="1"/>
</dbReference>
<name>A0A3B1ACL9_9ZZZZ</name>
<keyword evidence="2" id="KW-0067">ATP-binding</keyword>
<proteinExistence type="predicted"/>
<evidence type="ECO:0000256" key="1">
    <source>
        <dbReference type="ARBA" id="ARBA00022741"/>
    </source>
</evidence>
<dbReference type="Pfam" id="PF23562">
    <property type="entry name" value="AMP-binding_C_3"/>
    <property type="match status" value="1"/>
</dbReference>
<dbReference type="GO" id="GO:0004467">
    <property type="term" value="F:long-chain fatty acid-CoA ligase activity"/>
    <property type="evidence" value="ECO:0007669"/>
    <property type="project" value="UniProtKB-EC"/>
</dbReference>
<dbReference type="InterPro" id="IPR020845">
    <property type="entry name" value="AMP-binding_CS"/>
</dbReference>
<dbReference type="InterPro" id="IPR042099">
    <property type="entry name" value="ANL_N_sf"/>
</dbReference>
<dbReference type="EC" id="6.2.1.3" evidence="4"/>
<evidence type="ECO:0000313" key="4">
    <source>
        <dbReference type="EMBL" id="VAX01692.1"/>
    </source>
</evidence>
<dbReference type="CDD" id="cd05907">
    <property type="entry name" value="VL_LC_FACS_like"/>
    <property type="match status" value="1"/>
</dbReference>
<organism evidence="4">
    <name type="scientific">hydrothermal vent metagenome</name>
    <dbReference type="NCBI Taxonomy" id="652676"/>
    <lineage>
        <taxon>unclassified sequences</taxon>
        <taxon>metagenomes</taxon>
        <taxon>ecological metagenomes</taxon>
    </lineage>
</organism>
<dbReference type="Gene3D" id="3.40.50.12780">
    <property type="entry name" value="N-terminal domain of ligase-like"/>
    <property type="match status" value="1"/>
</dbReference>
<dbReference type="GO" id="GO:0005524">
    <property type="term" value="F:ATP binding"/>
    <property type="evidence" value="ECO:0007669"/>
    <property type="project" value="UniProtKB-KW"/>
</dbReference>
<dbReference type="PROSITE" id="PS00455">
    <property type="entry name" value="AMP_BINDING"/>
    <property type="match status" value="1"/>
</dbReference>
<dbReference type="PANTHER" id="PTHR43272">
    <property type="entry name" value="LONG-CHAIN-FATTY-ACID--COA LIGASE"/>
    <property type="match status" value="1"/>
</dbReference>
<dbReference type="InterPro" id="IPR020459">
    <property type="entry name" value="AMP-binding"/>
</dbReference>
<dbReference type="GO" id="GO:0016020">
    <property type="term" value="C:membrane"/>
    <property type="evidence" value="ECO:0007669"/>
    <property type="project" value="TreeGrafter"/>
</dbReference>
<dbReference type="InterPro" id="IPR000873">
    <property type="entry name" value="AMP-dep_synth/lig_dom"/>
</dbReference>
<protein>
    <submittedName>
        <fullName evidence="4">Long-chain-fatty-acid--CoA ligase</fullName>
        <ecNumber evidence="4">6.2.1.3</ecNumber>
    </submittedName>
</protein>
<dbReference type="SUPFAM" id="SSF56801">
    <property type="entry name" value="Acetyl-CoA synthetase-like"/>
    <property type="match status" value="1"/>
</dbReference>
<keyword evidence="4" id="KW-0436">Ligase</keyword>
<dbReference type="EMBL" id="UOFS01000049">
    <property type="protein sequence ID" value="VAX01692.1"/>
    <property type="molecule type" value="Genomic_DNA"/>
</dbReference>